<name>A0ABW3XWW4_9ACTN</name>
<evidence type="ECO:0000256" key="1">
    <source>
        <dbReference type="SAM" id="MobiDB-lite"/>
    </source>
</evidence>
<evidence type="ECO:0000313" key="4">
    <source>
        <dbReference type="Proteomes" id="UP001597058"/>
    </source>
</evidence>
<comment type="caution">
    <text evidence="3">The sequence shown here is derived from an EMBL/GenBank/DDBJ whole genome shotgun (WGS) entry which is preliminary data.</text>
</comment>
<sequence length="81" mass="9080">MIGQHPRIRSRLYRSTAGSGRSRAATAPAPCSLLRRTPPRPPPARRAYGSPRVTAELREKGRRVNEKRVARIMRTFSITGI</sequence>
<dbReference type="RefSeq" id="WP_381331337.1">
    <property type="nucleotide sequence ID" value="NZ_JBHTMM010000237.1"/>
</dbReference>
<feature type="region of interest" description="Disordered" evidence="1">
    <location>
        <begin position="1"/>
        <end position="63"/>
    </location>
</feature>
<feature type="compositionally biased region" description="Basic residues" evidence="1">
    <location>
        <begin position="1"/>
        <end position="12"/>
    </location>
</feature>
<accession>A0ABW3XWW4</accession>
<keyword evidence="4" id="KW-1185">Reference proteome</keyword>
<evidence type="ECO:0000259" key="2">
    <source>
        <dbReference type="Pfam" id="PF13276"/>
    </source>
</evidence>
<organism evidence="3 4">
    <name type="scientific">Streptomyces kaempferi</name>
    <dbReference type="NCBI Taxonomy" id="333725"/>
    <lineage>
        <taxon>Bacteria</taxon>
        <taxon>Bacillati</taxon>
        <taxon>Actinomycetota</taxon>
        <taxon>Actinomycetes</taxon>
        <taxon>Kitasatosporales</taxon>
        <taxon>Streptomycetaceae</taxon>
        <taxon>Streptomyces</taxon>
    </lineage>
</organism>
<protein>
    <submittedName>
        <fullName evidence="3">IS3 family transposase</fullName>
    </submittedName>
</protein>
<dbReference type="EMBL" id="JBHTMM010000237">
    <property type="protein sequence ID" value="MFD1313670.1"/>
    <property type="molecule type" value="Genomic_DNA"/>
</dbReference>
<reference evidence="4" key="1">
    <citation type="journal article" date="2019" name="Int. J. Syst. Evol. Microbiol.">
        <title>The Global Catalogue of Microorganisms (GCM) 10K type strain sequencing project: providing services to taxonomists for standard genome sequencing and annotation.</title>
        <authorList>
            <consortium name="The Broad Institute Genomics Platform"/>
            <consortium name="The Broad Institute Genome Sequencing Center for Infectious Disease"/>
            <person name="Wu L."/>
            <person name="Ma J."/>
        </authorList>
    </citation>
    <scope>NUCLEOTIDE SEQUENCE [LARGE SCALE GENOMIC DNA]</scope>
    <source>
        <strain evidence="4">CGMCC 4.7020</strain>
    </source>
</reference>
<evidence type="ECO:0000313" key="3">
    <source>
        <dbReference type="EMBL" id="MFD1313670.1"/>
    </source>
</evidence>
<dbReference type="Proteomes" id="UP001597058">
    <property type="component" value="Unassembled WGS sequence"/>
</dbReference>
<dbReference type="Pfam" id="PF13276">
    <property type="entry name" value="HTH_21"/>
    <property type="match status" value="1"/>
</dbReference>
<gene>
    <name evidence="3" type="ORF">ACFQ5X_49350</name>
</gene>
<dbReference type="InterPro" id="IPR025948">
    <property type="entry name" value="HTH-like_dom"/>
</dbReference>
<feature type="non-terminal residue" evidence="3">
    <location>
        <position position="81"/>
    </location>
</feature>
<feature type="domain" description="HTH-like" evidence="2">
    <location>
        <begin position="45"/>
        <end position="80"/>
    </location>
</feature>
<proteinExistence type="predicted"/>